<organism evidence="8 9">
    <name type="scientific">Lacinutrix venerupis</name>
    <dbReference type="NCBI Taxonomy" id="1486034"/>
    <lineage>
        <taxon>Bacteria</taxon>
        <taxon>Pseudomonadati</taxon>
        <taxon>Bacteroidota</taxon>
        <taxon>Flavobacteriia</taxon>
        <taxon>Flavobacteriales</taxon>
        <taxon>Flavobacteriaceae</taxon>
        <taxon>Lacinutrix</taxon>
    </lineage>
</organism>
<dbReference type="SUPFAM" id="SSF49899">
    <property type="entry name" value="Concanavalin A-like lectins/glucanases"/>
    <property type="match status" value="1"/>
</dbReference>
<evidence type="ECO:0000256" key="1">
    <source>
        <dbReference type="ARBA" id="ARBA00001913"/>
    </source>
</evidence>
<feature type="signal peptide" evidence="6">
    <location>
        <begin position="1"/>
        <end position="27"/>
    </location>
</feature>
<dbReference type="Gene3D" id="2.60.120.200">
    <property type="match status" value="1"/>
</dbReference>
<feature type="domain" description="LamG-like jellyroll fold" evidence="7">
    <location>
        <begin position="707"/>
        <end position="839"/>
    </location>
</feature>
<dbReference type="GO" id="GO:0046872">
    <property type="term" value="F:metal ion binding"/>
    <property type="evidence" value="ECO:0007669"/>
    <property type="project" value="UniProtKB-KW"/>
</dbReference>
<evidence type="ECO:0000256" key="5">
    <source>
        <dbReference type="ARBA" id="ARBA00023157"/>
    </source>
</evidence>
<dbReference type="InterPro" id="IPR051360">
    <property type="entry name" value="Neuronal_Pentraxin_Related"/>
</dbReference>
<dbReference type="NCBIfam" id="TIGR04183">
    <property type="entry name" value="Por_Secre_tail"/>
    <property type="match status" value="1"/>
</dbReference>
<keyword evidence="2" id="KW-0479">Metal-binding</keyword>
<reference evidence="8 9" key="1">
    <citation type="submission" date="2017-01" db="EMBL/GenBank/DDBJ databases">
        <title>Complete genome of Lacinutrix venerupis DOK2-8 isolated from seawater in Dokdo.</title>
        <authorList>
            <person name="Chi W.-J."/>
            <person name="Kim J.H."/>
        </authorList>
    </citation>
    <scope>NUCLEOTIDE SEQUENCE [LARGE SCALE GENOMIC DNA]</scope>
    <source>
        <strain evidence="8 9">DOK2-8</strain>
    </source>
</reference>
<evidence type="ECO:0000313" key="8">
    <source>
        <dbReference type="EMBL" id="APX99945.1"/>
    </source>
</evidence>
<dbReference type="PANTHER" id="PTHR19277:SF125">
    <property type="entry name" value="B6"/>
    <property type="match status" value="1"/>
</dbReference>
<dbReference type="Pfam" id="PF26628">
    <property type="entry name" value="DUF8202"/>
    <property type="match status" value="1"/>
</dbReference>
<dbReference type="EMBL" id="CP019352">
    <property type="protein sequence ID" value="APX99945.1"/>
    <property type="molecule type" value="Genomic_DNA"/>
</dbReference>
<gene>
    <name evidence="8" type="ORF">BWR22_06360</name>
</gene>
<name>A0AAC9LJL3_9FLAO</name>
<dbReference type="Pfam" id="PF18962">
    <property type="entry name" value="Por_Secre_tail"/>
    <property type="match status" value="1"/>
</dbReference>
<dbReference type="InterPro" id="IPR006558">
    <property type="entry name" value="LamG-like"/>
</dbReference>
<dbReference type="GO" id="GO:0005975">
    <property type="term" value="P:carbohydrate metabolic process"/>
    <property type="evidence" value="ECO:0007669"/>
    <property type="project" value="UniProtKB-ARBA"/>
</dbReference>
<keyword evidence="4" id="KW-0106">Calcium</keyword>
<keyword evidence="5" id="KW-1015">Disulfide bond</keyword>
<dbReference type="SMART" id="SM00560">
    <property type="entry name" value="LamGL"/>
    <property type="match status" value="1"/>
</dbReference>
<accession>A0AAC9LJL3</accession>
<proteinExistence type="predicted"/>
<evidence type="ECO:0000256" key="3">
    <source>
        <dbReference type="ARBA" id="ARBA00022729"/>
    </source>
</evidence>
<dbReference type="InterPro" id="IPR013320">
    <property type="entry name" value="ConA-like_dom_sf"/>
</dbReference>
<keyword evidence="9" id="KW-1185">Reference proteome</keyword>
<dbReference type="Pfam" id="PF13385">
    <property type="entry name" value="Laminin_G_3"/>
    <property type="match status" value="1"/>
</dbReference>
<evidence type="ECO:0000256" key="4">
    <source>
        <dbReference type="ARBA" id="ARBA00022837"/>
    </source>
</evidence>
<dbReference type="InterPro" id="IPR058515">
    <property type="entry name" value="DUF8202"/>
</dbReference>
<evidence type="ECO:0000313" key="9">
    <source>
        <dbReference type="Proteomes" id="UP000187506"/>
    </source>
</evidence>
<evidence type="ECO:0000259" key="7">
    <source>
        <dbReference type="SMART" id="SM00560"/>
    </source>
</evidence>
<protein>
    <submittedName>
        <fullName evidence="8">MAM protein</fullName>
    </submittedName>
</protein>
<dbReference type="Proteomes" id="UP000187506">
    <property type="component" value="Chromosome"/>
</dbReference>
<keyword evidence="3 6" id="KW-0732">Signal</keyword>
<dbReference type="GO" id="GO:0004553">
    <property type="term" value="F:hydrolase activity, hydrolyzing O-glycosyl compounds"/>
    <property type="evidence" value="ECO:0007669"/>
    <property type="project" value="UniProtKB-ARBA"/>
</dbReference>
<feature type="chain" id="PRO_5042041245" evidence="6">
    <location>
        <begin position="28"/>
        <end position="1539"/>
    </location>
</feature>
<dbReference type="InterPro" id="IPR026444">
    <property type="entry name" value="Secre_tail"/>
</dbReference>
<comment type="cofactor">
    <cofactor evidence="1">
        <name>Ca(2+)</name>
        <dbReference type="ChEBI" id="CHEBI:29108"/>
    </cofactor>
</comment>
<sequence>MKKTTLKANLLAIIAFLGLINLFSSQAQTTTTLGFYDFESGTQGWTESNQGFRNNNGTYAYSGNNSFWLRDNLGNNSTMTSPFFSLGLYDKVDIKFFFTTYSMETGEDFFVEYHDGGVFSNWETVARFVSGSVANKSADFQSTNSVIFYSKTVTLMSTDYTLPILPTGRFRIRCDASNTGDYVMVDDITISGTTYANPTTGPGGVTNNLDLWLKADQVNGTTTAADGSLVSQWIDNGKGNNAEVVVAGQEPVFRNNTVKNMNFNPVIEFENDNNTAYSDMTYITNRDELKGTGGFNTNDMFVVLMPDPTVTTSMIPLDTFTSSDPLAESYAEDVTGFGYGSYTARFNNERLTYCIGTTSEGESVAENGYGRADTNSTNDYNKIQIINIRQNAADTDMELYFNANQVGNETNDISKYATINNGRYWLGRSQYWNGSFDGRIAEVITYNSRKSDANLTQERNRIQSYLAIKYGITLGVNGTSQDYVDSDGDVIWDQSANVGYNYDIAGIGRDDDGELNQKQSRSVNDAVDGFGRIEGILTMGLNDIYNTNSENISTNTETLNDKNYLVWGNNNASLDAAPITVAVDLSSGISGLSTPVSFLGMQRIWKVVETGGDVGSVKVSIPQDAIRNISPPGSYYMFISDTPVFDPTADYRLMQINGSNLEADYDFNGTKYITFGYAPQVEVTRSVYFDGSQDYIDMSNKLNLNPSGFTISAWIKRDAADTGNASIISKRDVAYTEGYDFRIINDNRIQMRWINGTNQNLTSNTSIPDDEWHHVAAIYNGTRVYLYIDGVLDRSANRNAPIDTDESFNIAAAGKNTPTQYFRGNIDEVRIWDTELTQAQLQYIMNQEIQENTGFVNGKVIPSSITKNDVATIPWNALAAYYPMSIYTYTNTEDASGNGNQGALRNLNTVDFQTAPLPYQTANNTDWNLNSTWLNGDVQTIPGAASIVNSDTTVDWNIVETNHNITMDNTSLPTANNSNRVLLSLNVIGNTLSVAGNTATNSGNALTISHYLNLDGKIDLEGESQLIQTIDSDLDVTSSGLLERDQQGTQDLYTYNYWSSPVGVSNTTTNNNNYTIPDVLLDGTNPASPQAINFIINGYNGTSGSPIGIADYWIWKYANLATDYYNWQHVRSTGTMSAGEGFTMKGVSNTNGNIALEQNYVFRGKPNNGDINLTIDNNYDYLVGNPYASALDANTFILNNTNTTGTVYFWEHFGGGSHYVSQYEGGYATYNLSGGIPAMQHDYTTGGTTTGGTPTKTPDRYIPVGQSFFVTGSSSGTINFNNGQRVFEKEGANSVFIRQSNNQPNETVYNDNRLKIRLGFNSVNDTYTRQILVTQDVNATPQVDFGYDGESNDSQVTDMFWDIDDKKFLIQGTNQIDVSTILPLGIITNENGDNSIKIDALENVPNDLEIYIYDNVTDTYFDIRNNPEFTVNLNAGEYLNRFDLRFSNANTLSTQDFEAETSLQYYFANNNETIVINNPEFEIIKSVELFNILGQSIIKYTEIENDSIIELKTSNISTGAYIIEINTENGKLSKKVLVE</sequence>
<evidence type="ECO:0000256" key="2">
    <source>
        <dbReference type="ARBA" id="ARBA00022723"/>
    </source>
</evidence>
<dbReference type="PANTHER" id="PTHR19277">
    <property type="entry name" value="PENTRAXIN"/>
    <property type="match status" value="1"/>
</dbReference>
<evidence type="ECO:0000256" key="6">
    <source>
        <dbReference type="SAM" id="SignalP"/>
    </source>
</evidence>
<dbReference type="KEGG" id="lvn:BWR22_06360"/>
<dbReference type="RefSeq" id="WP_076732736.1">
    <property type="nucleotide sequence ID" value="NZ_CP019352.1"/>
</dbReference>